<feature type="compositionally biased region" description="Acidic residues" evidence="1">
    <location>
        <begin position="295"/>
        <end position="306"/>
    </location>
</feature>
<organism evidence="2">
    <name type="scientific">viral metagenome</name>
    <dbReference type="NCBI Taxonomy" id="1070528"/>
    <lineage>
        <taxon>unclassified sequences</taxon>
        <taxon>metagenomes</taxon>
        <taxon>organismal metagenomes</taxon>
    </lineage>
</organism>
<feature type="region of interest" description="Disordered" evidence="1">
    <location>
        <begin position="217"/>
        <end position="306"/>
    </location>
</feature>
<dbReference type="InterPro" id="IPR017956">
    <property type="entry name" value="AT_hook_DNA-bd_motif"/>
</dbReference>
<dbReference type="AlphaFoldDB" id="A0A6C0C6H9"/>
<sequence>MSTTMSESIPTLTIDKFATNCFKSILQMEGYRIVRELSSKFNFDFDEGLALLNYDKLVIDKEAKSTKNRKGPKLPRDSNESTASAVSKVSKKSNSSKIPLPFCGKKITGNCDAIRLNHGLYTQCTNLSTEQILDTFDGEEIALCKTCKAQVDNNPNHKPTYGYVYDRIKMGNDFKDPKGKSPVNYGNIMKKLDISMDEAIMEAEKLDFTIPSEQFDLKVGKRGRPKKTEQTQQETTKPKNTEPAKPKKRGRPKKSTVVSDSDSESSIIDMEKLKETVKAQEPVFDAFNDKSNVDNSEEEEEEEEEAVGVVEFEFNGIRYLKAHDNTLYDIKTHLEIGRFDETDGVILEVDSDDD</sequence>
<dbReference type="Pfam" id="PF02178">
    <property type="entry name" value="AT_hook"/>
    <property type="match status" value="2"/>
</dbReference>
<dbReference type="EMBL" id="MN739341">
    <property type="protein sequence ID" value="QHS99399.1"/>
    <property type="molecule type" value="Genomic_DNA"/>
</dbReference>
<name>A0A6C0C6H9_9ZZZZ</name>
<dbReference type="SMART" id="SM00384">
    <property type="entry name" value="AT_hook"/>
    <property type="match status" value="2"/>
</dbReference>
<reference evidence="2" key="1">
    <citation type="journal article" date="2020" name="Nature">
        <title>Giant virus diversity and host interactions through global metagenomics.</title>
        <authorList>
            <person name="Schulz F."/>
            <person name="Roux S."/>
            <person name="Paez-Espino D."/>
            <person name="Jungbluth S."/>
            <person name="Walsh D.A."/>
            <person name="Denef V.J."/>
            <person name="McMahon K.D."/>
            <person name="Konstantinidis K.T."/>
            <person name="Eloe-Fadrosh E.A."/>
            <person name="Kyrpides N.C."/>
            <person name="Woyke T."/>
        </authorList>
    </citation>
    <scope>NUCLEOTIDE SEQUENCE</scope>
    <source>
        <strain evidence="2">GVMAG-M-3300020185-33</strain>
    </source>
</reference>
<evidence type="ECO:0000313" key="2">
    <source>
        <dbReference type="EMBL" id="QHS99399.1"/>
    </source>
</evidence>
<feature type="region of interest" description="Disordered" evidence="1">
    <location>
        <begin position="65"/>
        <end position="96"/>
    </location>
</feature>
<evidence type="ECO:0000256" key="1">
    <source>
        <dbReference type="SAM" id="MobiDB-lite"/>
    </source>
</evidence>
<feature type="compositionally biased region" description="Low complexity" evidence="1">
    <location>
        <begin position="81"/>
        <end position="96"/>
    </location>
</feature>
<dbReference type="GO" id="GO:0003677">
    <property type="term" value="F:DNA binding"/>
    <property type="evidence" value="ECO:0007669"/>
    <property type="project" value="InterPro"/>
</dbReference>
<feature type="compositionally biased region" description="Basic and acidic residues" evidence="1">
    <location>
        <begin position="269"/>
        <end position="278"/>
    </location>
</feature>
<accession>A0A6C0C6H9</accession>
<proteinExistence type="predicted"/>
<feature type="compositionally biased region" description="Basic and acidic residues" evidence="1">
    <location>
        <begin position="236"/>
        <end position="245"/>
    </location>
</feature>
<protein>
    <submittedName>
        <fullName evidence="2">Uncharacterized protein</fullName>
    </submittedName>
</protein>